<name>A0A7I7TW07_MYCPF</name>
<dbReference type="Gene3D" id="3.30.450.180">
    <property type="match status" value="1"/>
</dbReference>
<evidence type="ECO:0000313" key="3">
    <source>
        <dbReference type="Proteomes" id="UP000466554"/>
    </source>
</evidence>
<proteinExistence type="predicted"/>
<evidence type="ECO:0000259" key="1">
    <source>
        <dbReference type="PROSITE" id="PS50943"/>
    </source>
</evidence>
<dbReference type="AlphaFoldDB" id="A0A7I7TW07"/>
<dbReference type="EMBL" id="AP022598">
    <property type="protein sequence ID" value="BBY73348.1"/>
    <property type="molecule type" value="Genomic_DNA"/>
</dbReference>
<dbReference type="CDD" id="cd00093">
    <property type="entry name" value="HTH_XRE"/>
    <property type="match status" value="1"/>
</dbReference>
<dbReference type="PANTHER" id="PTHR35010:SF2">
    <property type="entry name" value="BLL4672 PROTEIN"/>
    <property type="match status" value="1"/>
</dbReference>
<dbReference type="Pfam" id="PF13560">
    <property type="entry name" value="HTH_31"/>
    <property type="match status" value="1"/>
</dbReference>
<dbReference type="InterPro" id="IPR041413">
    <property type="entry name" value="MLTR_LBD"/>
</dbReference>
<dbReference type="PROSITE" id="PS50943">
    <property type="entry name" value="HTH_CROC1"/>
    <property type="match status" value="1"/>
</dbReference>
<accession>A0A7I7TW07</accession>
<dbReference type="InterPro" id="IPR010982">
    <property type="entry name" value="Lambda_DNA-bd_dom_sf"/>
</dbReference>
<gene>
    <name evidence="2" type="ORF">MPRF_02470</name>
</gene>
<dbReference type="SMART" id="SM00530">
    <property type="entry name" value="HTH_XRE"/>
    <property type="match status" value="1"/>
</dbReference>
<dbReference type="PANTHER" id="PTHR35010">
    <property type="entry name" value="BLL4672 PROTEIN-RELATED"/>
    <property type="match status" value="1"/>
</dbReference>
<reference evidence="2 3" key="1">
    <citation type="journal article" date="2019" name="Emerg. Microbes Infect.">
        <title>Comprehensive subspecies identification of 175 nontuberculous mycobacteria species based on 7547 genomic profiles.</title>
        <authorList>
            <person name="Matsumoto Y."/>
            <person name="Kinjo T."/>
            <person name="Motooka D."/>
            <person name="Nabeya D."/>
            <person name="Jung N."/>
            <person name="Uechi K."/>
            <person name="Horii T."/>
            <person name="Iida T."/>
            <person name="Fujita J."/>
            <person name="Nakamura S."/>
        </authorList>
    </citation>
    <scope>NUCLEOTIDE SEQUENCE [LARGE SCALE GENOMIC DNA]</scope>
    <source>
        <strain evidence="2 3">JCM 6367</strain>
    </source>
</reference>
<sequence length="284" mass="32318">MTNSSVLGSFLRWHRHRLTPQDVGLPDHGRRRVPGLRREEVAQLAGISTEYYIRLEQGRERSPSVAVVDALADALRLDADEAAHLHRLTRPVSRRGGVAHPRVPDGVLLLIDQLDLPAILVDRYMDVVASNSRAQALFPNMEPDTSRLHAVFLDPREREFWVDWEQAAADSVAQLRADIGNECESPRVQALIADLRQRSRHFCRLWSRQEVQQRAVSPVRVRHCDVGELELHREKFAVTGAERLHLYIYFAAPDSMSAGRLARLWHRESGSAVTRNDPVWMGSR</sequence>
<dbReference type="InterPro" id="IPR001387">
    <property type="entry name" value="Cro/C1-type_HTH"/>
</dbReference>
<evidence type="ECO:0000313" key="2">
    <source>
        <dbReference type="EMBL" id="BBY73348.1"/>
    </source>
</evidence>
<organism evidence="2 3">
    <name type="scientific">Mycolicibacterium parafortuitum</name>
    <name type="common">Mycobacterium parafortuitum</name>
    <dbReference type="NCBI Taxonomy" id="39692"/>
    <lineage>
        <taxon>Bacteria</taxon>
        <taxon>Bacillati</taxon>
        <taxon>Actinomycetota</taxon>
        <taxon>Actinomycetes</taxon>
        <taxon>Mycobacteriales</taxon>
        <taxon>Mycobacteriaceae</taxon>
        <taxon>Mycolicibacterium</taxon>
    </lineage>
</organism>
<dbReference type="Pfam" id="PF17765">
    <property type="entry name" value="MLTR_LBD"/>
    <property type="match status" value="1"/>
</dbReference>
<dbReference type="Gene3D" id="1.10.260.40">
    <property type="entry name" value="lambda repressor-like DNA-binding domains"/>
    <property type="match status" value="1"/>
</dbReference>
<dbReference type="SUPFAM" id="SSF47413">
    <property type="entry name" value="lambda repressor-like DNA-binding domains"/>
    <property type="match status" value="1"/>
</dbReference>
<protein>
    <submittedName>
        <fullName evidence="2">Transcriptional regulator</fullName>
    </submittedName>
</protein>
<dbReference type="GO" id="GO:0003677">
    <property type="term" value="F:DNA binding"/>
    <property type="evidence" value="ECO:0007669"/>
    <property type="project" value="InterPro"/>
</dbReference>
<dbReference type="RefSeq" id="WP_163765191.1">
    <property type="nucleotide sequence ID" value="NZ_AP022598.1"/>
</dbReference>
<dbReference type="Proteomes" id="UP000466554">
    <property type="component" value="Chromosome"/>
</dbReference>
<feature type="domain" description="HTH cro/C1-type" evidence="1">
    <location>
        <begin position="35"/>
        <end position="82"/>
    </location>
</feature>